<feature type="compositionally biased region" description="Low complexity" evidence="6">
    <location>
        <begin position="384"/>
        <end position="400"/>
    </location>
</feature>
<organism evidence="7 8">
    <name type="scientific">Tilletia indica</name>
    <dbReference type="NCBI Taxonomy" id="43049"/>
    <lineage>
        <taxon>Eukaryota</taxon>
        <taxon>Fungi</taxon>
        <taxon>Dikarya</taxon>
        <taxon>Basidiomycota</taxon>
        <taxon>Ustilaginomycotina</taxon>
        <taxon>Exobasidiomycetes</taxon>
        <taxon>Tilletiales</taxon>
        <taxon>Tilletiaceae</taxon>
        <taxon>Tilletia</taxon>
    </lineage>
</organism>
<feature type="region of interest" description="Disordered" evidence="6">
    <location>
        <begin position="299"/>
        <end position="537"/>
    </location>
</feature>
<sequence>MPPKASKNQQGGARAAAPAASAQAGPSTAAGAGSSASAAASNARSADQPPVADAGVQYHFVPVPQVLEGRDRIEYILTIREQPKQSRMCGSGEKADRRPVDPAPIVQLRVITHETTRPGGSTGVPPHATIAAANLPVGLPIPRRNNKMPLATHPIRSGVPVTTAWGAGWEDKAWFLENPYYFMYAMLADAETDAELLVLSDGRTRSTTGSCVSCLYHLKDVKDNSDQGFFVFPDLSIRSEGRYRLKLSLFETIGNEVHHCKSIYTAPFTVHSAKGFPGMNESTVLARSFASQGLKLRVRKNPRGRKKNINEQSYDSEEDDSAEQGRGPSTKRIRSDSHASYQQHAEHKLPGSGGGGVVGSGPPISYQFSPAQGTHQQQQHHYHPSQQQQHHQHQYQYHPGVAPPPPHPSAGGCGGPVPAEGWNRSPGQNVHWKGKGREGSSYLHVGAVGGDPSSAMGHHPPYHPHQHQAQHQSQHPTGSRYYPSPPTSSSGTASQQTLHPPPPPPLPTTTTTYTSTAPNASNTRTAPSSPYLDPRLAGLSVGSGTSAYGTMPAPAVPSHVIAGGSRPSSSPRDRSNSAGGGGGGMGGVPSSSTFTPVFGFGERSRMISGGSGAALDRPTLPPLWSLTQGSGGVPPGAGGGGKVATPGGGGGGRQQPFGGSVESGSMSAPGTSHGFLPPSPEATRPSTQGGYFSSPAMGQASAAGAGGHHAYSPYNPPGHNAGSSGYGLGIGAMAGGAGTSGSSTAAGAVQTATTTTAPPSQAQTPSSVLPFSASRPSSSSGAGAGAGIRSDMRPPPFLPASHSQQTSPHRERTISSGRRGEEYGGGGSFLQPPPPPGAGGGTHHPYSSYQHPSPYQPAHHHHQHGHHHSHAHSHSQASNTSSGVGVGMASGTVSPRGPAPMSMPTPASSTSPATGYGWHSGGDGGCGMPPVYEDPHYRERERERERGRMERDAVGEWGSGGGGGEGGGGGSTSYGSFYPVPPPPAPGPAPGGYHRSGYEHQHQHQGSSSSRPSQQEGMGMMMDLDEEQQGGEHGSWSRRARSRSDVERYEYERSRRR</sequence>
<feature type="region of interest" description="Disordered" evidence="6">
    <location>
        <begin position="609"/>
        <end position="708"/>
    </location>
</feature>
<evidence type="ECO:0000313" key="7">
    <source>
        <dbReference type="EMBL" id="KAE8239978.1"/>
    </source>
</evidence>
<keyword evidence="3" id="KW-0805">Transcription regulation</keyword>
<evidence type="ECO:0000313" key="8">
    <source>
        <dbReference type="Proteomes" id="UP000077521"/>
    </source>
</evidence>
<keyword evidence="5" id="KW-0539">Nucleus</keyword>
<feature type="compositionally biased region" description="Low complexity" evidence="6">
    <location>
        <begin position="904"/>
        <end position="914"/>
    </location>
</feature>
<keyword evidence="2" id="KW-0749">Sporulation</keyword>
<gene>
    <name evidence="7" type="ORF">A4X13_0g7991</name>
</gene>
<feature type="compositionally biased region" description="Pro residues" evidence="6">
    <location>
        <begin position="979"/>
        <end position="989"/>
    </location>
</feature>
<feature type="compositionally biased region" description="Low complexity" evidence="6">
    <location>
        <begin position="508"/>
        <end position="523"/>
    </location>
</feature>
<evidence type="ECO:0000256" key="1">
    <source>
        <dbReference type="ARBA" id="ARBA00004123"/>
    </source>
</evidence>
<dbReference type="InterPro" id="IPR021740">
    <property type="entry name" value="Velvet"/>
</dbReference>
<dbReference type="GO" id="GO:0005634">
    <property type="term" value="C:nucleus"/>
    <property type="evidence" value="ECO:0007669"/>
    <property type="project" value="UniProtKB-SubCell"/>
</dbReference>
<dbReference type="Pfam" id="PF11754">
    <property type="entry name" value="Velvet"/>
    <property type="match status" value="2"/>
</dbReference>
<name>A0A177TUS5_9BASI</name>
<evidence type="ECO:0000256" key="3">
    <source>
        <dbReference type="ARBA" id="ARBA00023015"/>
    </source>
</evidence>
<dbReference type="InterPro" id="IPR038491">
    <property type="entry name" value="Velvet_dom_sf"/>
</dbReference>
<dbReference type="Proteomes" id="UP000077521">
    <property type="component" value="Unassembled WGS sequence"/>
</dbReference>
<feature type="compositionally biased region" description="Low complexity" evidence="6">
    <location>
        <begin position="693"/>
        <end position="708"/>
    </location>
</feature>
<feature type="compositionally biased region" description="Basic residues" evidence="6">
    <location>
        <begin position="858"/>
        <end position="873"/>
    </location>
</feature>
<dbReference type="AlphaFoldDB" id="A0A177TUS5"/>
<dbReference type="PANTHER" id="PTHR33572">
    <property type="entry name" value="SPORE DEVELOPMENT REGULATOR VOSA"/>
    <property type="match status" value="1"/>
</dbReference>
<feature type="compositionally biased region" description="Low complexity" evidence="6">
    <location>
        <begin position="469"/>
        <end position="498"/>
    </location>
</feature>
<feature type="compositionally biased region" description="Basic and acidic residues" evidence="6">
    <location>
        <begin position="1042"/>
        <end position="1057"/>
    </location>
</feature>
<feature type="compositionally biased region" description="Gly residues" evidence="6">
    <location>
        <begin position="957"/>
        <end position="972"/>
    </location>
</feature>
<feature type="compositionally biased region" description="Gly residues" evidence="6">
    <location>
        <begin position="629"/>
        <end position="653"/>
    </location>
</feature>
<feature type="compositionally biased region" description="Basic and acidic residues" evidence="6">
    <location>
        <begin position="808"/>
        <end position="822"/>
    </location>
</feature>
<feature type="compositionally biased region" description="Gly residues" evidence="6">
    <location>
        <begin position="918"/>
        <end position="927"/>
    </location>
</feature>
<reference evidence="7" key="1">
    <citation type="submission" date="2016-04" db="EMBL/GenBank/DDBJ databases">
        <authorList>
            <person name="Nguyen H.D."/>
            <person name="Samba Siva P."/>
            <person name="Cullis J."/>
            <person name="Levesque C.A."/>
            <person name="Hambleton S."/>
        </authorList>
    </citation>
    <scope>NUCLEOTIDE SEQUENCE</scope>
    <source>
        <strain evidence="7">DAOMC 236416</strain>
    </source>
</reference>
<proteinExistence type="predicted"/>
<evidence type="ECO:0000256" key="5">
    <source>
        <dbReference type="ARBA" id="ARBA00023242"/>
    </source>
</evidence>
<accession>A0A177TUS5</accession>
<feature type="compositionally biased region" description="Basic and acidic residues" evidence="6">
    <location>
        <begin position="933"/>
        <end position="954"/>
    </location>
</feature>
<feature type="region of interest" description="Disordered" evidence="6">
    <location>
        <begin position="557"/>
        <end position="597"/>
    </location>
</feature>
<comment type="subcellular location">
    <subcellularLocation>
        <location evidence="1">Nucleus</location>
    </subcellularLocation>
</comment>
<keyword evidence="8" id="KW-1185">Reference proteome</keyword>
<dbReference type="PANTHER" id="PTHR33572:SF18">
    <property type="entry name" value="SPORE DEVELOPMENT REGULATOR VOSA"/>
    <property type="match status" value="1"/>
</dbReference>
<dbReference type="EMBL" id="LWDF02001183">
    <property type="protein sequence ID" value="KAE8239978.1"/>
    <property type="molecule type" value="Genomic_DNA"/>
</dbReference>
<keyword evidence="4" id="KW-0804">Transcription</keyword>
<feature type="compositionally biased region" description="Gly residues" evidence="6">
    <location>
        <begin position="578"/>
        <end position="587"/>
    </location>
</feature>
<feature type="compositionally biased region" description="Low complexity" evidence="6">
    <location>
        <begin position="749"/>
        <end position="781"/>
    </location>
</feature>
<protein>
    <submittedName>
        <fullName evidence="7">Uncharacterized protein</fullName>
    </submittedName>
</protein>
<feature type="region of interest" description="Disordered" evidence="6">
    <location>
        <begin position="1"/>
        <end position="50"/>
    </location>
</feature>
<reference evidence="7" key="2">
    <citation type="journal article" date="2019" name="IMA Fungus">
        <title>Genome sequencing and comparison of five Tilletia species to identify candidate genes for the detection of regulated species infecting wheat.</title>
        <authorList>
            <person name="Nguyen H.D.T."/>
            <person name="Sultana T."/>
            <person name="Kesanakurti P."/>
            <person name="Hambleton S."/>
        </authorList>
    </citation>
    <scope>NUCLEOTIDE SEQUENCE</scope>
    <source>
        <strain evidence="7">DAOMC 236416</strain>
    </source>
</reference>
<feature type="compositionally biased region" description="Low complexity" evidence="6">
    <location>
        <begin position="1004"/>
        <end position="1022"/>
    </location>
</feature>
<feature type="region of interest" description="Disordered" evidence="6">
    <location>
        <begin position="749"/>
        <end position="1057"/>
    </location>
</feature>
<dbReference type="Gene3D" id="2.60.40.3960">
    <property type="entry name" value="Velvet domain"/>
    <property type="match status" value="1"/>
</dbReference>
<evidence type="ECO:0000256" key="4">
    <source>
        <dbReference type="ARBA" id="ARBA00023163"/>
    </source>
</evidence>
<dbReference type="InterPro" id="IPR037525">
    <property type="entry name" value="Velvet_dom"/>
</dbReference>
<comment type="caution">
    <text evidence="7">The sequence shown here is derived from an EMBL/GenBank/DDBJ whole genome shotgun (WGS) entry which is preliminary data.</text>
</comment>
<dbReference type="PROSITE" id="PS51821">
    <property type="entry name" value="VELVET"/>
    <property type="match status" value="1"/>
</dbReference>
<evidence type="ECO:0000256" key="2">
    <source>
        <dbReference type="ARBA" id="ARBA00022969"/>
    </source>
</evidence>
<evidence type="ECO:0000256" key="6">
    <source>
        <dbReference type="SAM" id="MobiDB-lite"/>
    </source>
</evidence>
<feature type="compositionally biased region" description="Low complexity" evidence="6">
    <location>
        <begin position="10"/>
        <end position="46"/>
    </location>
</feature>
<dbReference type="GO" id="GO:0030435">
    <property type="term" value="P:sporulation resulting in formation of a cellular spore"/>
    <property type="evidence" value="ECO:0007669"/>
    <property type="project" value="UniProtKB-KW"/>
</dbReference>